<reference evidence="1" key="1">
    <citation type="submission" date="2019-12" db="EMBL/GenBank/DDBJ databases">
        <title>Genome sequencing and annotation of Brassica cretica.</title>
        <authorList>
            <person name="Studholme D.J."/>
            <person name="Sarris P.F."/>
        </authorList>
    </citation>
    <scope>NUCLEOTIDE SEQUENCE</scope>
    <source>
        <strain evidence="1">PFS-102/07</strain>
        <tissue evidence="1">Leaf</tissue>
    </source>
</reference>
<proteinExistence type="predicted"/>
<protein>
    <submittedName>
        <fullName evidence="1">Uncharacterized protein</fullName>
    </submittedName>
</protein>
<comment type="caution">
    <text evidence="1">The sequence shown here is derived from an EMBL/GenBank/DDBJ whole genome shotgun (WGS) entry which is preliminary data.</text>
</comment>
<dbReference type="EMBL" id="QGKY02000246">
    <property type="protein sequence ID" value="KAF2584275.1"/>
    <property type="molecule type" value="Genomic_DNA"/>
</dbReference>
<accession>A0A8S9JQ43</accession>
<dbReference type="AlphaFoldDB" id="A0A8S9JQ43"/>
<name>A0A8S9JQ43_BRACR</name>
<evidence type="ECO:0000313" key="1">
    <source>
        <dbReference type="EMBL" id="KAF2584275.1"/>
    </source>
</evidence>
<sequence>MRGGSGGRRRRVRAEAKLREGLAASSGLRLRRGWCLRLRLDERNTMAVLHARDDQWVLIGGDELNVITTHSFSRDELRRPTHCKMITLLLLSSLPL</sequence>
<gene>
    <name evidence="1" type="ORF">F2Q70_00036588</name>
</gene>
<organism evidence="1">
    <name type="scientific">Brassica cretica</name>
    <name type="common">Mustard</name>
    <dbReference type="NCBI Taxonomy" id="69181"/>
    <lineage>
        <taxon>Eukaryota</taxon>
        <taxon>Viridiplantae</taxon>
        <taxon>Streptophyta</taxon>
        <taxon>Embryophyta</taxon>
        <taxon>Tracheophyta</taxon>
        <taxon>Spermatophyta</taxon>
        <taxon>Magnoliopsida</taxon>
        <taxon>eudicotyledons</taxon>
        <taxon>Gunneridae</taxon>
        <taxon>Pentapetalae</taxon>
        <taxon>rosids</taxon>
        <taxon>malvids</taxon>
        <taxon>Brassicales</taxon>
        <taxon>Brassicaceae</taxon>
        <taxon>Brassiceae</taxon>
        <taxon>Brassica</taxon>
    </lineage>
</organism>